<evidence type="ECO:0000259" key="4">
    <source>
        <dbReference type="PROSITE" id="PS51774"/>
    </source>
</evidence>
<dbReference type="InterPro" id="IPR011684">
    <property type="entry name" value="NAB"/>
</dbReference>
<dbReference type="AlphaFoldDB" id="A0ABC8TIB4"/>
<feature type="domain" description="NAB" evidence="4">
    <location>
        <begin position="1"/>
        <end position="58"/>
    </location>
</feature>
<comment type="caution">
    <text evidence="5">The sequence shown here is derived from an EMBL/GenBank/DDBJ whole genome shotgun (WGS) entry which is preliminary data.</text>
</comment>
<feature type="region of interest" description="Disordered" evidence="3">
    <location>
        <begin position="117"/>
        <end position="138"/>
    </location>
</feature>
<evidence type="ECO:0000256" key="1">
    <source>
        <dbReference type="ARBA" id="ARBA00023054"/>
    </source>
</evidence>
<sequence length="880" mass="100779">MEEKVEYVLKLIEEDGDSFAKRAEMYYKKRPELTNFVEDSYRAFRALAERYDSLSTEMQNANNTIASVFPEIHYETDDEDEFASSGVPKNFSQVSGPNVPKVPGKNLKGMLTTAKKRMQAKKPSKTADNSGTVAKSGLSKSEALEEIDKLQKDILALQTVKEFVKSSYESKLAKYWGIETQIMEMQQKVCSLQDEFGVGKVIEDDEARTLMAEAALKSCQEALSQLQEEDHKSSEEARAECERMENARERLKTLKHEFLDDQTDEEKPDDSYESAKAGEKSQSSNQEMEVVQENIEEHFEASSTGSLTVTELAEKIDELVNKVISLETAVSSQTSLIIKFRTESNELHAQIQSLEDDKVSLVDDTHNLSSRLKEMEGKLHGVQDLNQNVENQKNHLQAHFTEARCSLDHLSGKLHRVKPDEELEFTGSIQEEKGLLVEIKSNEEFPSAAGGFKNSNALENEEGEDIKQPDLSASLKHQIGEDKEADNKYEKCQDSKPQDIVGKQDSFQPAECPLNTEARLAEAVKEEDEFNWKQMLLSGLEDKEKILLTEYTTILRNYKDSKKKLSEVENKNRDSLFEVIVQLRESKNAITKRDKEIQSLRQKLNLGQASDLIEDRSAKPEGRNEDLYVDEDIHLSKQEEEQIKRILIDQPQTISMIEEKLRMNIDAILDGNFGFWLRFSTTFHQVQKFKTGVQDLQDEIMKLNEKNKHNRTEIKSDVRPIYKHLREIQTELTVWLEQSALLKDELQRRFSSLCNIQEDITMALKEGVEEEEIKFTSHQAAKFQGEVLNMKQENQKVREELQAGYDHVTALQIEIEKTLAKLDEEFGLSRVSNHNHTSTRSRIPLSSFIFGQKPKKQKQSFFSRLYPSRKISVLRSGVPM</sequence>
<dbReference type="InterPro" id="IPR056888">
    <property type="entry name" value="NET2A-D/KIP1-like_dom"/>
</dbReference>
<accession>A0ABC8TIB4</accession>
<evidence type="ECO:0000256" key="2">
    <source>
        <dbReference type="SAM" id="Coils"/>
    </source>
</evidence>
<dbReference type="EMBL" id="CAUOFW020005258">
    <property type="protein sequence ID" value="CAK9169190.1"/>
    <property type="molecule type" value="Genomic_DNA"/>
</dbReference>
<feature type="coiled-coil region" evidence="2">
    <location>
        <begin position="686"/>
        <end position="713"/>
    </location>
</feature>
<keyword evidence="1 2" id="KW-0175">Coiled coil</keyword>
<protein>
    <recommendedName>
        <fullName evidence="4">NAB domain-containing protein</fullName>
    </recommendedName>
</protein>
<feature type="region of interest" description="Disordered" evidence="3">
    <location>
        <begin position="253"/>
        <end position="290"/>
    </location>
</feature>
<feature type="region of interest" description="Disordered" evidence="3">
    <location>
        <begin position="446"/>
        <end position="471"/>
    </location>
</feature>
<dbReference type="Pfam" id="PF25014">
    <property type="entry name" value="NET2A"/>
    <property type="match status" value="1"/>
</dbReference>
<dbReference type="PROSITE" id="PS51774">
    <property type="entry name" value="NAB"/>
    <property type="match status" value="1"/>
</dbReference>
<organism evidence="5 6">
    <name type="scientific">Ilex paraguariensis</name>
    <name type="common">yerba mate</name>
    <dbReference type="NCBI Taxonomy" id="185542"/>
    <lineage>
        <taxon>Eukaryota</taxon>
        <taxon>Viridiplantae</taxon>
        <taxon>Streptophyta</taxon>
        <taxon>Embryophyta</taxon>
        <taxon>Tracheophyta</taxon>
        <taxon>Spermatophyta</taxon>
        <taxon>Magnoliopsida</taxon>
        <taxon>eudicotyledons</taxon>
        <taxon>Gunneridae</taxon>
        <taxon>Pentapetalae</taxon>
        <taxon>asterids</taxon>
        <taxon>campanulids</taxon>
        <taxon>Aquifoliales</taxon>
        <taxon>Aquifoliaceae</taxon>
        <taxon>Ilex</taxon>
    </lineage>
</organism>
<evidence type="ECO:0000313" key="6">
    <source>
        <dbReference type="Proteomes" id="UP001642360"/>
    </source>
</evidence>
<feature type="coiled-coil region" evidence="2">
    <location>
        <begin position="309"/>
        <end position="402"/>
    </location>
</feature>
<evidence type="ECO:0000256" key="3">
    <source>
        <dbReference type="SAM" id="MobiDB-lite"/>
    </source>
</evidence>
<dbReference type="Pfam" id="PF24918">
    <property type="entry name" value="NET2A_C"/>
    <property type="match status" value="1"/>
</dbReference>
<name>A0ABC8TIB4_9AQUA</name>
<evidence type="ECO:0000313" key="5">
    <source>
        <dbReference type="EMBL" id="CAK9169190.1"/>
    </source>
</evidence>
<dbReference type="Proteomes" id="UP001642360">
    <property type="component" value="Unassembled WGS sequence"/>
</dbReference>
<gene>
    <name evidence="5" type="ORF">ILEXP_LOCUS38635</name>
</gene>
<dbReference type="PANTHER" id="PTHR31631">
    <property type="entry name" value="PROTEIN NETWORKED 2D"/>
    <property type="match status" value="1"/>
</dbReference>
<reference evidence="5 6" key="1">
    <citation type="submission" date="2024-02" db="EMBL/GenBank/DDBJ databases">
        <authorList>
            <person name="Vignale AGUSTIN F."/>
            <person name="Sosa J E."/>
            <person name="Modenutti C."/>
        </authorList>
    </citation>
    <scope>NUCLEOTIDE SEQUENCE [LARGE SCALE GENOMIC DNA]</scope>
</reference>
<dbReference type="PANTHER" id="PTHR31631:SF0">
    <property type="entry name" value="PROTEIN NETWORKED 2D"/>
    <property type="match status" value="1"/>
</dbReference>
<dbReference type="InterPro" id="IPR056889">
    <property type="entry name" value="NET2A-D/KIP1-like_C"/>
</dbReference>
<proteinExistence type="predicted"/>
<feature type="compositionally biased region" description="Acidic residues" evidence="3">
    <location>
        <begin position="260"/>
        <end position="272"/>
    </location>
</feature>
<keyword evidence="6" id="KW-1185">Reference proteome</keyword>
<dbReference type="Pfam" id="PF07765">
    <property type="entry name" value="KIP1"/>
    <property type="match status" value="1"/>
</dbReference>